<reference evidence="1 2" key="1">
    <citation type="journal article" date="2018" name="Environ. Microbiol.">
        <title>Novel energy conservation strategies and behaviour of Pelotomaculum schinkii driving syntrophic propionate catabolism.</title>
        <authorList>
            <person name="Hidalgo-Ahumada C.A.P."/>
            <person name="Nobu M.K."/>
            <person name="Narihiro T."/>
            <person name="Tamaki H."/>
            <person name="Liu W.T."/>
            <person name="Kamagata Y."/>
            <person name="Stams A.J.M."/>
            <person name="Imachi H."/>
            <person name="Sousa D.Z."/>
        </authorList>
    </citation>
    <scope>NUCLEOTIDE SEQUENCE [LARGE SCALE GENOMIC DNA]</scope>
    <source>
        <strain evidence="1 2">MGP</strain>
    </source>
</reference>
<comment type="caution">
    <text evidence="1">The sequence shown here is derived from an EMBL/GenBank/DDBJ whole genome shotgun (WGS) entry which is preliminary data.</text>
</comment>
<proteinExistence type="predicted"/>
<dbReference type="EMBL" id="QFFZ01000003">
    <property type="protein sequence ID" value="TEB13146.1"/>
    <property type="molecule type" value="Genomic_DNA"/>
</dbReference>
<keyword evidence="2" id="KW-1185">Reference proteome</keyword>
<dbReference type="AlphaFoldDB" id="A0A4Y7RWP0"/>
<name>A0A4Y7RWP0_9FIRM</name>
<sequence length="79" mass="9285">MDETATKGMDIIMKCYIHHDPRILLDKLMKNEEMLVSLYYELANDPPPEHLKKTIAHMSQHHKAVLEKIKMLVHHFPPV</sequence>
<protein>
    <recommendedName>
        <fullName evidence="3">DUF2383 domain-containing protein</fullName>
    </recommendedName>
</protein>
<organism evidence="1 2">
    <name type="scientific">Pelotomaculum propionicicum</name>
    <dbReference type="NCBI Taxonomy" id="258475"/>
    <lineage>
        <taxon>Bacteria</taxon>
        <taxon>Bacillati</taxon>
        <taxon>Bacillota</taxon>
        <taxon>Clostridia</taxon>
        <taxon>Eubacteriales</taxon>
        <taxon>Desulfotomaculaceae</taxon>
        <taxon>Pelotomaculum</taxon>
    </lineage>
</organism>
<dbReference type="Proteomes" id="UP000297597">
    <property type="component" value="Unassembled WGS sequence"/>
</dbReference>
<evidence type="ECO:0008006" key="3">
    <source>
        <dbReference type="Google" id="ProtNLM"/>
    </source>
</evidence>
<evidence type="ECO:0000313" key="1">
    <source>
        <dbReference type="EMBL" id="TEB13146.1"/>
    </source>
</evidence>
<dbReference type="RefSeq" id="WP_134212329.1">
    <property type="nucleotide sequence ID" value="NZ_QFFZ01000003.1"/>
</dbReference>
<accession>A0A4Y7RWP0</accession>
<evidence type="ECO:0000313" key="2">
    <source>
        <dbReference type="Proteomes" id="UP000297597"/>
    </source>
</evidence>
<gene>
    <name evidence="1" type="ORF">Pmgp_00442</name>
</gene>